<keyword evidence="6" id="KW-1185">Reference proteome</keyword>
<gene>
    <name evidence="5" type="primary">adcA</name>
    <name evidence="5" type="ORF">CLIT_20c00460</name>
</gene>
<evidence type="ECO:0000313" key="5">
    <source>
        <dbReference type="EMBL" id="KDR94401.1"/>
    </source>
</evidence>
<dbReference type="EMBL" id="JJMM01000020">
    <property type="protein sequence ID" value="KDR94401.1"/>
    <property type="molecule type" value="Genomic_DNA"/>
</dbReference>
<dbReference type="AlphaFoldDB" id="A0A069RBH5"/>
<sequence>MKKRILLLLTVLSLSFLIAGCNGSSPEKPTKPVIAVSIVPEKEFVRAVAGDLVDVVTMIPPGSSPSNYQPTPLEMESFSNASIYFAIGVPAEDANILKKAKELNPQLKIVRLDDEVGKMYPHRYFEDAHSHEDELTEKGGTENNYENHDIGIKDPHIWMSPKRVMVMVDTIASELSKMDSENSETYISNAKSYKEKLSSLDLKIKQTLEGLPNKSFIIYHPSLGYFADDYGLEMVSVESSGKSASAKELEYIIDFAREKNIKVVFYQSEIDSSQSRTLANEIEGKTTEISTLSGNYIENMEKIASTFKEVLQ</sequence>
<keyword evidence="2" id="KW-0813">Transport</keyword>
<dbReference type="GO" id="GO:0030001">
    <property type="term" value="P:metal ion transport"/>
    <property type="evidence" value="ECO:0007669"/>
    <property type="project" value="InterPro"/>
</dbReference>
<dbReference type="eggNOG" id="COG0803">
    <property type="taxonomic scope" value="Bacteria"/>
</dbReference>
<accession>A0A069RBH5</accession>
<dbReference type="PANTHER" id="PTHR42953:SF3">
    <property type="entry name" value="HIGH-AFFINITY ZINC UPTAKE SYSTEM PROTEIN ZNUA"/>
    <property type="match status" value="1"/>
</dbReference>
<evidence type="ECO:0000256" key="1">
    <source>
        <dbReference type="ARBA" id="ARBA00011028"/>
    </source>
</evidence>
<keyword evidence="3 4" id="KW-0732">Signal</keyword>
<dbReference type="Pfam" id="PF01297">
    <property type="entry name" value="ZnuA"/>
    <property type="match status" value="1"/>
</dbReference>
<dbReference type="InterPro" id="IPR050492">
    <property type="entry name" value="Bact_metal-bind_prot9"/>
</dbReference>
<dbReference type="OrthoDB" id="9810636at2"/>
<name>A0A069RBH5_PEPLI</name>
<evidence type="ECO:0000256" key="4">
    <source>
        <dbReference type="SAM" id="SignalP"/>
    </source>
</evidence>
<proteinExistence type="inferred from homology"/>
<feature type="chain" id="PRO_5038609812" evidence="4">
    <location>
        <begin position="20"/>
        <end position="312"/>
    </location>
</feature>
<evidence type="ECO:0000256" key="2">
    <source>
        <dbReference type="ARBA" id="ARBA00022448"/>
    </source>
</evidence>
<comment type="caution">
    <text evidence="5">The sequence shown here is derived from an EMBL/GenBank/DDBJ whole genome shotgun (WGS) entry which is preliminary data.</text>
</comment>
<evidence type="ECO:0000313" key="6">
    <source>
        <dbReference type="Proteomes" id="UP000027946"/>
    </source>
</evidence>
<dbReference type="PANTHER" id="PTHR42953">
    <property type="entry name" value="HIGH-AFFINITY ZINC UPTAKE SYSTEM PROTEIN ZNUA-RELATED"/>
    <property type="match status" value="1"/>
</dbReference>
<dbReference type="InterPro" id="IPR006127">
    <property type="entry name" value="ZnuA-like"/>
</dbReference>
<reference evidence="5 6" key="1">
    <citation type="submission" date="2014-03" db="EMBL/GenBank/DDBJ databases">
        <title>Genome sequence of Clostridium litorale W6, DSM 5388.</title>
        <authorList>
            <person name="Poehlein A."/>
            <person name="Jagirdar A."/>
            <person name="Khonsari B."/>
            <person name="Chibani C.M."/>
            <person name="Gutierrez Gutierrez D.A."/>
            <person name="Davydova E."/>
            <person name="Alghaithi H.S."/>
            <person name="Nair K.P."/>
            <person name="Dhamotharan K."/>
            <person name="Chandran L."/>
            <person name="G W."/>
            <person name="Daniel R."/>
        </authorList>
    </citation>
    <scope>NUCLEOTIDE SEQUENCE [LARGE SCALE GENOMIC DNA]</scope>
    <source>
        <strain evidence="5 6">W6</strain>
    </source>
</reference>
<evidence type="ECO:0000256" key="3">
    <source>
        <dbReference type="ARBA" id="ARBA00022729"/>
    </source>
</evidence>
<dbReference type="SUPFAM" id="SSF53807">
    <property type="entry name" value="Helical backbone' metal receptor"/>
    <property type="match status" value="1"/>
</dbReference>
<dbReference type="Proteomes" id="UP000027946">
    <property type="component" value="Unassembled WGS sequence"/>
</dbReference>
<dbReference type="STRING" id="1121324.CLIT_20c00460"/>
<dbReference type="PROSITE" id="PS51257">
    <property type="entry name" value="PROKAR_LIPOPROTEIN"/>
    <property type="match status" value="1"/>
</dbReference>
<dbReference type="GO" id="GO:0046872">
    <property type="term" value="F:metal ion binding"/>
    <property type="evidence" value="ECO:0007669"/>
    <property type="project" value="InterPro"/>
</dbReference>
<dbReference type="Gene3D" id="3.40.50.1980">
    <property type="entry name" value="Nitrogenase molybdenum iron protein domain"/>
    <property type="match status" value="2"/>
</dbReference>
<organism evidence="5 6">
    <name type="scientific">Peptoclostridium litorale DSM 5388</name>
    <dbReference type="NCBI Taxonomy" id="1121324"/>
    <lineage>
        <taxon>Bacteria</taxon>
        <taxon>Bacillati</taxon>
        <taxon>Bacillota</taxon>
        <taxon>Clostridia</taxon>
        <taxon>Peptostreptococcales</taxon>
        <taxon>Peptoclostridiaceae</taxon>
        <taxon>Peptoclostridium</taxon>
    </lineage>
</organism>
<feature type="signal peptide" evidence="4">
    <location>
        <begin position="1"/>
        <end position="19"/>
    </location>
</feature>
<protein>
    <submittedName>
        <fullName evidence="5">Zinc-binding protein AdcA</fullName>
    </submittedName>
</protein>
<comment type="similarity">
    <text evidence="1">Belongs to the bacterial solute-binding protein 9 family.</text>
</comment>
<dbReference type="RefSeq" id="WP_038267021.1">
    <property type="nucleotide sequence ID" value="NZ_FSRH01000012.1"/>
</dbReference>